<keyword evidence="5" id="KW-1185">Reference proteome</keyword>
<feature type="region of interest" description="Disordered" evidence="2">
    <location>
        <begin position="305"/>
        <end position="328"/>
    </location>
</feature>
<evidence type="ECO:0000259" key="3">
    <source>
        <dbReference type="Pfam" id="PF00263"/>
    </source>
</evidence>
<dbReference type="PANTHER" id="PTHR30332">
    <property type="entry name" value="PROBABLE GENERAL SECRETION PATHWAY PROTEIN D"/>
    <property type="match status" value="1"/>
</dbReference>
<dbReference type="EMBL" id="JAMFLZ010000003">
    <property type="protein sequence ID" value="MCL6294839.1"/>
    <property type="molecule type" value="Genomic_DNA"/>
</dbReference>
<feature type="domain" description="Type II/III secretion system secretin-like" evidence="3">
    <location>
        <begin position="576"/>
        <end position="742"/>
    </location>
</feature>
<feature type="region of interest" description="Disordered" evidence="2">
    <location>
        <begin position="371"/>
        <end position="449"/>
    </location>
</feature>
<protein>
    <submittedName>
        <fullName evidence="4">General secretion pathway protein GspD</fullName>
    </submittedName>
</protein>
<dbReference type="InterPro" id="IPR001775">
    <property type="entry name" value="GspD/PilQ"/>
</dbReference>
<dbReference type="Proteomes" id="UP001165381">
    <property type="component" value="Unassembled WGS sequence"/>
</dbReference>
<proteinExistence type="inferred from homology"/>
<evidence type="ECO:0000313" key="5">
    <source>
        <dbReference type="Proteomes" id="UP001165381"/>
    </source>
</evidence>
<dbReference type="InterPro" id="IPR004846">
    <property type="entry name" value="T2SS/T3SS_dom"/>
</dbReference>
<feature type="compositionally biased region" description="Low complexity" evidence="2">
    <location>
        <begin position="381"/>
        <end position="449"/>
    </location>
</feature>
<dbReference type="RefSeq" id="WP_249972634.1">
    <property type="nucleotide sequence ID" value="NZ_JAMFLZ010000003.1"/>
</dbReference>
<dbReference type="Pfam" id="PF00263">
    <property type="entry name" value="Secretin"/>
    <property type="match status" value="1"/>
</dbReference>
<evidence type="ECO:0000256" key="2">
    <source>
        <dbReference type="SAM" id="MobiDB-lite"/>
    </source>
</evidence>
<name>A0ABT0QCW9_9FLAO</name>
<dbReference type="Gene3D" id="3.55.50.30">
    <property type="match status" value="1"/>
</dbReference>
<sequence length="743" mass="82051">MKKILLILLCFIPIILFSQNEDQRINTIKNQLELLSVENSGLKEQAKTEISVSNITLSNFILAISNAHKVNINISSELNKISISNNNFSDVTVSDLLVFLCKEYGLTIDFTGSILSIKKYAPPAEIPETRIISISYSPENNSISIDAKNDKLYDVFKRIMGESAKNLVFAPGLENKTITFYTKDTPFEAAMDKLALSNSLFVEKTKDDFYVFEGHGASANSNQLNSRLKHGKQDAFKVLDLENKLLEVNFNNTPIKSIINDIGNELNIDVFTATPLDKAGTVTFKAKSISFDELLIKVFESQAPSANSSQNTENQNNGNSNNTTNRNTIISNSSETFTFKKEGDVYYFGTENQLSVRKIEVIHLMHRSVELLSDPSGGSGRSRTVGRSYGSNNNYGNYNSSYSSGNNQNRNAGANYNNSSYNNSGINRNRTQSNTSNYNNTGNTSGGASQTIDAIIPEEIAQDLDIKVDHELNSLYVTGSSAKIERLKGFITYIDKKVPVVHIEVMFVEVNKNNTIETGVTWGIGDDPVETKGGIFPKTDLTLGAKTINRVINGFNGFDRLNLGKVVPNFFATVKAMESNGNLKIKSTPKLSTLNGHRATFSNGETSYYTVTQRNIYGTDNPQTSEITNYEPIDAELGITIKPLVSGDGQVTLDIFVIQSSFGKRIDENAPPDISSREFSSIIRVQDQDIVVLGGLEEQVKNDSGSGVPFLARIPVIKWLFSSRKREASKSKLTVFIKPTILY</sequence>
<reference evidence="4" key="1">
    <citation type="submission" date="2022-05" db="EMBL/GenBank/DDBJ databases">
        <authorList>
            <person name="Park J.-S."/>
        </authorList>
    </citation>
    <scope>NUCLEOTIDE SEQUENCE</scope>
    <source>
        <strain evidence="4">2012CJ34-3</strain>
    </source>
</reference>
<evidence type="ECO:0000256" key="1">
    <source>
        <dbReference type="RuleBase" id="RU004003"/>
    </source>
</evidence>
<accession>A0ABT0QCW9</accession>
<dbReference type="PRINTS" id="PR00811">
    <property type="entry name" value="BCTERIALGSPD"/>
</dbReference>
<comment type="similarity">
    <text evidence="1">Belongs to the bacterial secretin family.</text>
</comment>
<evidence type="ECO:0000313" key="4">
    <source>
        <dbReference type="EMBL" id="MCL6294839.1"/>
    </source>
</evidence>
<comment type="caution">
    <text evidence="4">The sequence shown here is derived from an EMBL/GenBank/DDBJ whole genome shotgun (WGS) entry which is preliminary data.</text>
</comment>
<dbReference type="InterPro" id="IPR050810">
    <property type="entry name" value="Bact_Secretion_Sys_Channel"/>
</dbReference>
<feature type="compositionally biased region" description="Low complexity" evidence="2">
    <location>
        <begin position="307"/>
        <end position="328"/>
    </location>
</feature>
<dbReference type="PANTHER" id="PTHR30332:SF17">
    <property type="entry name" value="TYPE IV PILIATION SYSTEM PROTEIN DR_0774-RELATED"/>
    <property type="match status" value="1"/>
</dbReference>
<organism evidence="4 5">
    <name type="scientific">Jejuia spongiicola</name>
    <dbReference type="NCBI Taxonomy" id="2942207"/>
    <lineage>
        <taxon>Bacteria</taxon>
        <taxon>Pseudomonadati</taxon>
        <taxon>Bacteroidota</taxon>
        <taxon>Flavobacteriia</taxon>
        <taxon>Flavobacteriales</taxon>
        <taxon>Flavobacteriaceae</taxon>
        <taxon>Jejuia</taxon>
    </lineage>
</organism>
<gene>
    <name evidence="4" type="ORF">M3P09_07530</name>
</gene>